<accession>A0ABD4XFD3</accession>
<feature type="compositionally biased region" description="Basic and acidic residues" evidence="1">
    <location>
        <begin position="93"/>
        <end position="105"/>
    </location>
</feature>
<feature type="signal peptide" evidence="2">
    <location>
        <begin position="1"/>
        <end position="23"/>
    </location>
</feature>
<evidence type="ECO:0000256" key="1">
    <source>
        <dbReference type="SAM" id="MobiDB-lite"/>
    </source>
</evidence>
<feature type="region of interest" description="Disordered" evidence="1">
    <location>
        <begin position="87"/>
        <end position="112"/>
    </location>
</feature>
<organism evidence="3 4">
    <name type="scientific">Phaeobacter gallaeciensis</name>
    <dbReference type="NCBI Taxonomy" id="60890"/>
    <lineage>
        <taxon>Bacteria</taxon>
        <taxon>Pseudomonadati</taxon>
        <taxon>Pseudomonadota</taxon>
        <taxon>Alphaproteobacteria</taxon>
        <taxon>Rhodobacterales</taxon>
        <taxon>Roseobacteraceae</taxon>
        <taxon>Phaeobacter</taxon>
    </lineage>
</organism>
<dbReference type="AlphaFoldDB" id="A0ABD4XFD3"/>
<evidence type="ECO:0000256" key="2">
    <source>
        <dbReference type="SAM" id="SignalP"/>
    </source>
</evidence>
<protein>
    <submittedName>
        <fullName evidence="3">Uncharacterized protein</fullName>
    </submittedName>
</protein>
<feature type="chain" id="PRO_5044777815" evidence="2">
    <location>
        <begin position="24"/>
        <end position="112"/>
    </location>
</feature>
<proteinExistence type="predicted"/>
<evidence type="ECO:0000313" key="4">
    <source>
        <dbReference type="Proteomes" id="UP001218364"/>
    </source>
</evidence>
<dbReference type="Proteomes" id="UP001218364">
    <property type="component" value="Unassembled WGS sequence"/>
</dbReference>
<sequence>MLLKRKLAASVAVSLIVCDAAIADIARDSDGDVISALHLILEYGGAARDANDFSTQSSQVGINGSYHPSSHGDNFASDANGLLRPTGWASSNIDKRPDAVGRRVNPEPFGFD</sequence>
<keyword evidence="2" id="KW-0732">Signal</keyword>
<evidence type="ECO:0000313" key="3">
    <source>
        <dbReference type="EMBL" id="MDE4168258.1"/>
    </source>
</evidence>
<gene>
    <name evidence="3" type="ORF">PXK24_21555</name>
</gene>
<reference evidence="3 4" key="1">
    <citation type="submission" date="2023-02" db="EMBL/GenBank/DDBJ databases">
        <title>Population genomics of bacteria associated with diatom.</title>
        <authorList>
            <person name="Xie J."/>
            <person name="Wang H."/>
        </authorList>
    </citation>
    <scope>NUCLEOTIDE SEQUENCE [LARGE SCALE GENOMIC DNA]</scope>
    <source>
        <strain evidence="3 4">PT47_8</strain>
    </source>
</reference>
<name>A0ABD4XFD3_9RHOB</name>
<dbReference type="EMBL" id="JARCJK010000036">
    <property type="protein sequence ID" value="MDE4168258.1"/>
    <property type="molecule type" value="Genomic_DNA"/>
</dbReference>
<dbReference type="RefSeq" id="WP_274840374.1">
    <property type="nucleotide sequence ID" value="NZ_JARCJF010000036.1"/>
</dbReference>
<comment type="caution">
    <text evidence="3">The sequence shown here is derived from an EMBL/GenBank/DDBJ whole genome shotgun (WGS) entry which is preliminary data.</text>
</comment>